<sequence>MGNKNTGKKYNEDFKKMIVDLYNSGSSAKDLSSEYGVSEVTIYAWVKKFSPIQTEDGSTVTADEIANMKKQMLRLQEENENLKKGYGHICEKIETDELIDVIVDLQDQHATQTLCSVLGIPKSTFYQSFKKTESNRESENKQLTKRIKEIHEESKMRYGAPKIHKILQKGGFKVSLKRVQRLMKAAGLFSIVRKKFRPQSSKVKVIDLDNLLNQDFTTTTINEKWVADITYINTLRDGWCYLASVMDLHSKKIVGYSFGRTMVTDLVIKALNNALDTQHPSEGLILHSDLGSQYTSEDFQKLCETKKIKQSFSKKGCPYDNACIESFHAILKKEEVHHVTYLDYKTASLAMFQFIEGWYNRKRIHSSLGYNTPQDIEDQVKIA</sequence>
<dbReference type="InterPro" id="IPR048020">
    <property type="entry name" value="Transpos_IS3"/>
</dbReference>
<evidence type="ECO:0000259" key="2">
    <source>
        <dbReference type="PROSITE" id="PS50994"/>
    </source>
</evidence>
<dbReference type="InterPro" id="IPR002514">
    <property type="entry name" value="Transposase_8"/>
</dbReference>
<organism evidence="3">
    <name type="scientific">Bacillus subtilis (strain 168)</name>
    <dbReference type="NCBI Taxonomy" id="224308"/>
    <lineage>
        <taxon>Bacteria</taxon>
        <taxon>Bacillati</taxon>
        <taxon>Bacillota</taxon>
        <taxon>Bacilli</taxon>
        <taxon>Bacillales</taxon>
        <taxon>Bacillaceae</taxon>
        <taxon>Bacillus</taxon>
    </lineage>
</organism>
<accession>A0A6M4JJY0</accession>
<dbReference type="InterPro" id="IPR025948">
    <property type="entry name" value="HTH-like_dom"/>
</dbReference>
<dbReference type="Gene3D" id="3.30.420.10">
    <property type="entry name" value="Ribonuclease H-like superfamily/Ribonuclease H"/>
    <property type="match status" value="1"/>
</dbReference>
<dbReference type="EMBL" id="CP052842">
    <property type="protein sequence ID" value="QJP88619.1"/>
    <property type="molecule type" value="Genomic_DNA"/>
</dbReference>
<dbReference type="Pfam" id="PF00665">
    <property type="entry name" value="rve"/>
    <property type="match status" value="1"/>
</dbReference>
<dbReference type="SUPFAM" id="SSF53098">
    <property type="entry name" value="Ribonuclease H-like"/>
    <property type="match status" value="1"/>
</dbReference>
<proteinExistence type="predicted"/>
<feature type="domain" description="Integrase catalytic" evidence="2">
    <location>
        <begin position="216"/>
        <end position="381"/>
    </location>
</feature>
<dbReference type="RefSeq" id="WP_095045976.1">
    <property type="nucleotide sequence ID" value="NZ_CP053102.1"/>
</dbReference>
<dbReference type="InterPro" id="IPR012337">
    <property type="entry name" value="RNaseH-like_sf"/>
</dbReference>
<dbReference type="PANTHER" id="PTHR46889:SF7">
    <property type="entry name" value="TRANSPOSASE FOR INSERTION SEQUENCE ELEMENT IS904"/>
    <property type="match status" value="1"/>
</dbReference>
<evidence type="ECO:0000256" key="1">
    <source>
        <dbReference type="ARBA" id="ARBA00002286"/>
    </source>
</evidence>
<dbReference type="GO" id="GO:0006313">
    <property type="term" value="P:DNA transposition"/>
    <property type="evidence" value="ECO:0007669"/>
    <property type="project" value="InterPro"/>
</dbReference>
<dbReference type="PROSITE" id="PS50994">
    <property type="entry name" value="INTEGRASE"/>
    <property type="match status" value="1"/>
</dbReference>
<protein>
    <submittedName>
        <fullName evidence="3">IS3 family transposase</fullName>
    </submittedName>
</protein>
<dbReference type="Pfam" id="PF13276">
    <property type="entry name" value="HTH_21"/>
    <property type="match status" value="1"/>
</dbReference>
<dbReference type="InterPro" id="IPR050900">
    <property type="entry name" value="Transposase_IS3/IS150/IS904"/>
</dbReference>
<reference evidence="3" key="1">
    <citation type="submission" date="2020-04" db="EMBL/GenBank/DDBJ databases">
        <title>Phage recombination drives evolution of spore-forming Bacilli.</title>
        <authorList>
            <person name="Dragos A."/>
            <person name="Kovacs A.T."/>
        </authorList>
    </citation>
    <scope>NUCLEOTIDE SEQUENCE</scope>
    <source>
        <strain evidence="3">168</strain>
    </source>
</reference>
<comment type="function">
    <text evidence="1">Involved in the transposition of the insertion sequence.</text>
</comment>
<dbReference type="GO" id="GO:0015074">
    <property type="term" value="P:DNA integration"/>
    <property type="evidence" value="ECO:0007669"/>
    <property type="project" value="InterPro"/>
</dbReference>
<dbReference type="Pfam" id="PF13333">
    <property type="entry name" value="rve_2"/>
    <property type="match status" value="1"/>
</dbReference>
<dbReference type="GO" id="GO:0003677">
    <property type="term" value="F:DNA binding"/>
    <property type="evidence" value="ECO:0007669"/>
    <property type="project" value="InterPro"/>
</dbReference>
<dbReference type="PANTHER" id="PTHR46889">
    <property type="entry name" value="TRANSPOSASE INSF FOR INSERTION SEQUENCE IS3B-RELATED"/>
    <property type="match status" value="1"/>
</dbReference>
<gene>
    <name evidence="3" type="ORF">HIR78_11520</name>
</gene>
<dbReference type="AlphaFoldDB" id="A0A6M4JJY0"/>
<dbReference type="InterPro" id="IPR001584">
    <property type="entry name" value="Integrase_cat-core"/>
</dbReference>
<dbReference type="SUPFAM" id="SSF46689">
    <property type="entry name" value="Homeodomain-like"/>
    <property type="match status" value="1"/>
</dbReference>
<name>A0A6M4JJY0_BACSU</name>
<dbReference type="NCBIfam" id="NF033516">
    <property type="entry name" value="transpos_IS3"/>
    <property type="match status" value="1"/>
</dbReference>
<dbReference type="GO" id="GO:0004803">
    <property type="term" value="F:transposase activity"/>
    <property type="evidence" value="ECO:0007669"/>
    <property type="project" value="InterPro"/>
</dbReference>
<dbReference type="Gene3D" id="1.10.10.60">
    <property type="entry name" value="Homeodomain-like"/>
    <property type="match status" value="1"/>
</dbReference>
<dbReference type="Pfam" id="PF01527">
    <property type="entry name" value="HTH_Tnp_1"/>
    <property type="match status" value="1"/>
</dbReference>
<evidence type="ECO:0000313" key="3">
    <source>
        <dbReference type="EMBL" id="QJP88619.1"/>
    </source>
</evidence>
<dbReference type="InterPro" id="IPR036397">
    <property type="entry name" value="RNaseH_sf"/>
</dbReference>
<dbReference type="InterPro" id="IPR009057">
    <property type="entry name" value="Homeodomain-like_sf"/>
</dbReference>